<dbReference type="RefSeq" id="XP_035322647.1">
    <property type="nucleotide sequence ID" value="XM_035467681.1"/>
</dbReference>
<name>A0A9P5D5P3_9HYPO</name>
<dbReference type="EMBL" id="JAANYQ010000005">
    <property type="protein sequence ID" value="KAF4123995.1"/>
    <property type="molecule type" value="Genomic_DNA"/>
</dbReference>
<proteinExistence type="predicted"/>
<dbReference type="AlphaFoldDB" id="A0A9P5D5P3"/>
<evidence type="ECO:0000313" key="2">
    <source>
        <dbReference type="Proteomes" id="UP000749293"/>
    </source>
</evidence>
<sequence length="72" mass="7745">MDVVRECAEAWERLITGKTAPGGISLANTTVAHSPNRIGSDQLPQLPPHEDLAPEKIDSSIDKWFFISGASA</sequence>
<dbReference type="GO" id="GO:0004427">
    <property type="term" value="F:inorganic diphosphate phosphatase activity"/>
    <property type="evidence" value="ECO:0007669"/>
    <property type="project" value="InterPro"/>
</dbReference>
<dbReference type="OrthoDB" id="1608002at2759"/>
<dbReference type="GO" id="GO:0006796">
    <property type="term" value="P:phosphate-containing compound metabolic process"/>
    <property type="evidence" value="ECO:0007669"/>
    <property type="project" value="InterPro"/>
</dbReference>
<dbReference type="GO" id="GO:0005737">
    <property type="term" value="C:cytoplasm"/>
    <property type="evidence" value="ECO:0007669"/>
    <property type="project" value="InterPro"/>
</dbReference>
<dbReference type="Proteomes" id="UP000749293">
    <property type="component" value="Unassembled WGS sequence"/>
</dbReference>
<keyword evidence="2" id="KW-1185">Reference proteome</keyword>
<comment type="caution">
    <text evidence="1">The sequence shown here is derived from an EMBL/GenBank/DDBJ whole genome shotgun (WGS) entry which is preliminary data.</text>
</comment>
<dbReference type="GeneID" id="55971936"/>
<protein>
    <submittedName>
        <fullName evidence="1">Inorganic pyrophosphatase</fullName>
    </submittedName>
</protein>
<accession>A0A9P5D5P3</accession>
<dbReference type="GO" id="GO:0000287">
    <property type="term" value="F:magnesium ion binding"/>
    <property type="evidence" value="ECO:0007669"/>
    <property type="project" value="InterPro"/>
</dbReference>
<organism evidence="1 2">
    <name type="scientific">Geosmithia morbida</name>
    <dbReference type="NCBI Taxonomy" id="1094350"/>
    <lineage>
        <taxon>Eukaryota</taxon>
        <taxon>Fungi</taxon>
        <taxon>Dikarya</taxon>
        <taxon>Ascomycota</taxon>
        <taxon>Pezizomycotina</taxon>
        <taxon>Sordariomycetes</taxon>
        <taxon>Hypocreomycetidae</taxon>
        <taxon>Hypocreales</taxon>
        <taxon>Bionectriaceae</taxon>
        <taxon>Geosmithia</taxon>
    </lineage>
</organism>
<dbReference type="Gene3D" id="3.90.80.10">
    <property type="entry name" value="Inorganic pyrophosphatase"/>
    <property type="match status" value="1"/>
</dbReference>
<reference evidence="1" key="1">
    <citation type="submission" date="2020-03" db="EMBL/GenBank/DDBJ databases">
        <title>Site-based positive gene gene selection in Geosmithia morbida across the United States reveals a broad range of putative effectors and factors for local host and environmental adapation.</title>
        <authorList>
            <person name="Onufrak A."/>
            <person name="Murdoch R.W."/>
            <person name="Gazis R."/>
            <person name="Huff M."/>
            <person name="Staton M."/>
            <person name="Klingeman W."/>
            <person name="Hadziabdic D."/>
        </authorList>
    </citation>
    <scope>NUCLEOTIDE SEQUENCE</scope>
    <source>
        <strain evidence="1">1262</strain>
    </source>
</reference>
<gene>
    <name evidence="1" type="ORF">GMORB2_5711</name>
</gene>
<dbReference type="SUPFAM" id="SSF50324">
    <property type="entry name" value="Inorganic pyrophosphatase"/>
    <property type="match status" value="1"/>
</dbReference>
<evidence type="ECO:0000313" key="1">
    <source>
        <dbReference type="EMBL" id="KAF4123995.1"/>
    </source>
</evidence>
<dbReference type="InterPro" id="IPR036649">
    <property type="entry name" value="Pyrophosphatase_sf"/>
</dbReference>